<keyword evidence="3" id="KW-1185">Reference proteome</keyword>
<dbReference type="Gene3D" id="3.40.50.720">
    <property type="entry name" value="NAD(P)-binding Rossmann-like Domain"/>
    <property type="match status" value="1"/>
</dbReference>
<reference evidence="2 3" key="1">
    <citation type="submission" date="2021-01" db="EMBL/GenBank/DDBJ databases">
        <title>Whole genome shotgun sequence of Plantactinospora mayteni NBRC 109088.</title>
        <authorList>
            <person name="Komaki H."/>
            <person name="Tamura T."/>
        </authorList>
    </citation>
    <scope>NUCLEOTIDE SEQUENCE [LARGE SCALE GENOMIC DNA]</scope>
    <source>
        <strain evidence="2 3">NBRC 109088</strain>
    </source>
</reference>
<proteinExistence type="predicted"/>
<dbReference type="SUPFAM" id="SSF51735">
    <property type="entry name" value="NAD(P)-binding Rossmann-fold domains"/>
    <property type="match status" value="1"/>
</dbReference>
<accession>A0ABQ4EPB9</accession>
<gene>
    <name evidence="2" type="ORF">Pma05_30420</name>
</gene>
<comment type="caution">
    <text evidence="2">The sequence shown here is derived from an EMBL/GenBank/DDBJ whole genome shotgun (WGS) entry which is preliminary data.</text>
</comment>
<evidence type="ECO:0000313" key="3">
    <source>
        <dbReference type="Proteomes" id="UP000621500"/>
    </source>
</evidence>
<dbReference type="InterPro" id="IPR036291">
    <property type="entry name" value="NAD(P)-bd_dom_sf"/>
</dbReference>
<dbReference type="EMBL" id="BONX01000018">
    <property type="protein sequence ID" value="GIG96469.1"/>
    <property type="molecule type" value="Genomic_DNA"/>
</dbReference>
<dbReference type="InterPro" id="IPR016040">
    <property type="entry name" value="NAD(P)-bd_dom"/>
</dbReference>
<protein>
    <recommendedName>
        <fullName evidence="1">NAD(P)-binding domain-containing protein</fullName>
    </recommendedName>
</protein>
<dbReference type="PANTHER" id="PTHR43355:SF2">
    <property type="entry name" value="FLAVIN REDUCTASE (NADPH)"/>
    <property type="match status" value="1"/>
</dbReference>
<name>A0ABQ4EPB9_9ACTN</name>
<evidence type="ECO:0000259" key="1">
    <source>
        <dbReference type="Pfam" id="PF13460"/>
    </source>
</evidence>
<dbReference type="Proteomes" id="UP000621500">
    <property type="component" value="Unassembled WGS sequence"/>
</dbReference>
<feature type="domain" description="NAD(P)-binding" evidence="1">
    <location>
        <begin position="8"/>
        <end position="196"/>
    </location>
</feature>
<dbReference type="RefSeq" id="WP_203857994.1">
    <property type="nucleotide sequence ID" value="NZ_BAAAZQ010000004.1"/>
</dbReference>
<evidence type="ECO:0000313" key="2">
    <source>
        <dbReference type="EMBL" id="GIG96469.1"/>
    </source>
</evidence>
<dbReference type="InterPro" id="IPR051606">
    <property type="entry name" value="Polyketide_Oxido-like"/>
</dbReference>
<organism evidence="2 3">
    <name type="scientific">Plantactinospora mayteni</name>
    <dbReference type="NCBI Taxonomy" id="566021"/>
    <lineage>
        <taxon>Bacteria</taxon>
        <taxon>Bacillati</taxon>
        <taxon>Actinomycetota</taxon>
        <taxon>Actinomycetes</taxon>
        <taxon>Micromonosporales</taxon>
        <taxon>Micromonosporaceae</taxon>
        <taxon>Plantactinospora</taxon>
    </lineage>
</organism>
<dbReference type="PANTHER" id="PTHR43355">
    <property type="entry name" value="FLAVIN REDUCTASE (NADPH)"/>
    <property type="match status" value="1"/>
</dbReference>
<sequence>MSRIVVFGAGGRGGRAAVDEARRRGHQVTAVVRDPDRHPDLGSDGVRLVAGDVTEAADVARIAAGHQAAISSVYDPGTAPDVFFTAAARALLAGLPRAGVPRLVVVGLASVLETADGTPLMDTAGYPQEYRSFSLGHAAGMAVLRAESGLDWVVLSPAGDFDHGGARTGRYRTASAEAGSRISYADFAIALLDEIDRPTAYRIQLGVERG</sequence>
<dbReference type="Pfam" id="PF13460">
    <property type="entry name" value="NAD_binding_10"/>
    <property type="match status" value="1"/>
</dbReference>